<organism evidence="1 2">
    <name type="scientific">Corynebacterium hindlerae</name>
    <dbReference type="NCBI Taxonomy" id="699041"/>
    <lineage>
        <taxon>Bacteria</taxon>
        <taxon>Bacillati</taxon>
        <taxon>Actinomycetota</taxon>
        <taxon>Actinomycetes</taxon>
        <taxon>Mycobacteriales</taxon>
        <taxon>Corynebacteriaceae</taxon>
        <taxon>Corynebacterium</taxon>
    </lineage>
</organism>
<dbReference type="Proteomes" id="UP000515570">
    <property type="component" value="Chromosome"/>
</dbReference>
<sequence length="124" mass="13726">METNRIVVQASRWEGGWDLVVDDNNATSVSALKHAKQQVRDYLDTVEPEVDHSHVEILIRATLDGFENEIAEAKAQTEQAARLQEVAAARIRNVARQLKDRGISSADTAELLGVSTGRVYQLLS</sequence>
<reference evidence="1 2" key="1">
    <citation type="submission" date="2020-07" db="EMBL/GenBank/DDBJ databases">
        <title>non toxigenic Corynebacterium sp. nov from a clinical source.</title>
        <authorList>
            <person name="Bernier A.-M."/>
            <person name="Bernard K."/>
        </authorList>
    </citation>
    <scope>NUCLEOTIDE SEQUENCE [LARGE SCALE GENOMIC DNA]</scope>
    <source>
        <strain evidence="2">NML 93-0612</strain>
    </source>
</reference>
<protein>
    <submittedName>
        <fullName evidence="1">Antitoxin HicB</fullName>
    </submittedName>
</protein>
<evidence type="ECO:0000313" key="1">
    <source>
        <dbReference type="EMBL" id="QMV84295.1"/>
    </source>
</evidence>
<dbReference type="EMBL" id="CP059833">
    <property type="protein sequence ID" value="QMV84295.1"/>
    <property type="molecule type" value="Genomic_DNA"/>
</dbReference>
<dbReference type="AlphaFoldDB" id="A0A7G5FCF4"/>
<keyword evidence="2" id="KW-1185">Reference proteome</keyword>
<evidence type="ECO:0000313" key="2">
    <source>
        <dbReference type="Proteomes" id="UP000515570"/>
    </source>
</evidence>
<name>A0A7G5FCF4_9CORY</name>
<gene>
    <name evidence="1" type="ORF">HW450_07870</name>
</gene>
<proteinExistence type="predicted"/>
<dbReference type="RefSeq" id="WP_182385104.1">
    <property type="nucleotide sequence ID" value="NZ_CP059833.1"/>
</dbReference>
<accession>A0A7G5FCF4</accession>